<keyword evidence="7 9" id="KW-0472">Membrane</keyword>
<dbReference type="PIRSF" id="PIRSF500217">
    <property type="entry name" value="AlgI"/>
    <property type="match status" value="1"/>
</dbReference>
<evidence type="ECO:0000256" key="6">
    <source>
        <dbReference type="ARBA" id="ARBA00022989"/>
    </source>
</evidence>
<dbReference type="PIRSF" id="PIRSF016636">
    <property type="entry name" value="AlgI_DltB"/>
    <property type="match status" value="1"/>
</dbReference>
<evidence type="ECO:0000256" key="8">
    <source>
        <dbReference type="ARBA" id="ARBA00023315"/>
    </source>
</evidence>
<protein>
    <submittedName>
        <fullName evidence="11">Alginate O-acetyltransferase complex protein AlgI</fullName>
    </submittedName>
</protein>
<keyword evidence="6 10" id="KW-1133">Transmembrane helix</keyword>
<keyword evidence="3 9" id="KW-1003">Cell membrane</keyword>
<keyword evidence="5 10" id="KW-0812">Transmembrane</keyword>
<feature type="transmembrane region" description="Helical" evidence="10">
    <location>
        <begin position="406"/>
        <end position="431"/>
    </location>
</feature>
<dbReference type="Pfam" id="PF03062">
    <property type="entry name" value="MBOAT"/>
    <property type="match status" value="1"/>
</dbReference>
<dbReference type="InterPro" id="IPR028362">
    <property type="entry name" value="AlgI"/>
</dbReference>
<keyword evidence="12" id="KW-1185">Reference proteome</keyword>
<evidence type="ECO:0000256" key="4">
    <source>
        <dbReference type="ARBA" id="ARBA00022679"/>
    </source>
</evidence>
<dbReference type="InterPro" id="IPR051085">
    <property type="entry name" value="MB_O-acyltransferase"/>
</dbReference>
<proteinExistence type="inferred from homology"/>
<dbReference type="PANTHER" id="PTHR13285">
    <property type="entry name" value="ACYLTRANSFERASE"/>
    <property type="match status" value="1"/>
</dbReference>
<feature type="transmembrane region" description="Helical" evidence="10">
    <location>
        <begin position="111"/>
        <end position="133"/>
    </location>
</feature>
<dbReference type="Proteomes" id="UP000198683">
    <property type="component" value="Unassembled WGS sequence"/>
</dbReference>
<feature type="transmembrane region" description="Helical" evidence="10">
    <location>
        <begin position="452"/>
        <end position="475"/>
    </location>
</feature>
<dbReference type="AlphaFoldDB" id="A0A1G9KNK3"/>
<organism evidence="11 12">
    <name type="scientific">Nonomuraea maritima</name>
    <dbReference type="NCBI Taxonomy" id="683260"/>
    <lineage>
        <taxon>Bacteria</taxon>
        <taxon>Bacillati</taxon>
        <taxon>Actinomycetota</taxon>
        <taxon>Actinomycetes</taxon>
        <taxon>Streptosporangiales</taxon>
        <taxon>Streptosporangiaceae</taxon>
        <taxon>Nonomuraea</taxon>
    </lineage>
</organism>
<dbReference type="GO" id="GO:0042121">
    <property type="term" value="P:alginic acid biosynthetic process"/>
    <property type="evidence" value="ECO:0007669"/>
    <property type="project" value="InterPro"/>
</dbReference>
<evidence type="ECO:0000256" key="9">
    <source>
        <dbReference type="PIRNR" id="PIRNR016636"/>
    </source>
</evidence>
<evidence type="ECO:0000313" key="12">
    <source>
        <dbReference type="Proteomes" id="UP000198683"/>
    </source>
</evidence>
<keyword evidence="4 9" id="KW-0808">Transferase</keyword>
<evidence type="ECO:0000256" key="3">
    <source>
        <dbReference type="ARBA" id="ARBA00022475"/>
    </source>
</evidence>
<dbReference type="STRING" id="683260.SAMN05421874_1236"/>
<evidence type="ECO:0000256" key="5">
    <source>
        <dbReference type="ARBA" id="ARBA00022692"/>
    </source>
</evidence>
<feature type="transmembrane region" description="Helical" evidence="10">
    <location>
        <begin position="316"/>
        <end position="339"/>
    </location>
</feature>
<evidence type="ECO:0000256" key="2">
    <source>
        <dbReference type="ARBA" id="ARBA00010323"/>
    </source>
</evidence>
<feature type="transmembrane region" description="Helical" evidence="10">
    <location>
        <begin position="80"/>
        <end position="99"/>
    </location>
</feature>
<dbReference type="GO" id="GO:0005886">
    <property type="term" value="C:plasma membrane"/>
    <property type="evidence" value="ECO:0007669"/>
    <property type="project" value="UniProtKB-SubCell"/>
</dbReference>
<dbReference type="RefSeq" id="WP_090770974.1">
    <property type="nucleotide sequence ID" value="NZ_FNFB01000023.1"/>
</dbReference>
<dbReference type="OrthoDB" id="139172at2"/>
<evidence type="ECO:0000313" key="11">
    <source>
        <dbReference type="EMBL" id="SDL51239.1"/>
    </source>
</evidence>
<evidence type="ECO:0000256" key="10">
    <source>
        <dbReference type="SAM" id="Phobius"/>
    </source>
</evidence>
<comment type="similarity">
    <text evidence="2 9">Belongs to the membrane-bound acyltransferase family.</text>
</comment>
<gene>
    <name evidence="11" type="ORF">SAMN05421874_1236</name>
</gene>
<dbReference type="PANTHER" id="PTHR13285:SF23">
    <property type="entry name" value="TEICHOIC ACID D-ALANYLTRANSFERASE"/>
    <property type="match status" value="1"/>
</dbReference>
<sequence length="478" mass="53350">MSFASPIFLWYFVPAVLLAHWILPSTWRNGIVALVSLLFYTWGAGPFAFLLLAVIAVNYAAGLAIDSNKLADNVPARRTLLISTVTLNLAVLMVWKYAGFATQQANAIAHALGVGSVAIIELALPIGISFYTFHHISYVVDVYRRSRRAQKSIIQFTTYIAMFPQLIAGPIVRYHEISEQLCDTRRNRFNDFAAGFPRFALGLCKKVIIADSLAPIADAAFAHPAGELNTATAWIGAIAFTLQIYFDFSGYSDMAIGLGVMLGFRLPDNFNHPYSAYSITDFWRRWHMSLSRWFRDYVYIPLGGNRTGKINNYRNLLIIFILCGFWHGANWTFLIWGLYHGTLLIVERVLGFTEPPKSQLNRVLRRGLTFSLVVVGWVPFRSATLDDAAEMISAMFTWRPGLPDEFVIFAINNQRALIFALAIAVVFFPPARTLGDVIDSGKGAWPAMARTAVTFIGAPYAALLVAAGTFSPFLYYQF</sequence>
<dbReference type="EMBL" id="FNFB01000023">
    <property type="protein sequence ID" value="SDL51239.1"/>
    <property type="molecule type" value="Genomic_DNA"/>
</dbReference>
<dbReference type="InterPro" id="IPR024194">
    <property type="entry name" value="Ac/AlaTfrase_AlgI/DltB"/>
</dbReference>
<feature type="transmembrane region" description="Helical" evidence="10">
    <location>
        <begin position="6"/>
        <end position="23"/>
    </location>
</feature>
<accession>A0A1G9KNK3</accession>
<comment type="subcellular location">
    <subcellularLocation>
        <location evidence="1">Cell membrane</location>
        <topology evidence="1">Multi-pass membrane protein</topology>
    </subcellularLocation>
</comment>
<evidence type="ECO:0000256" key="7">
    <source>
        <dbReference type="ARBA" id="ARBA00023136"/>
    </source>
</evidence>
<dbReference type="InterPro" id="IPR004299">
    <property type="entry name" value="MBOAT_fam"/>
</dbReference>
<evidence type="ECO:0000256" key="1">
    <source>
        <dbReference type="ARBA" id="ARBA00004651"/>
    </source>
</evidence>
<keyword evidence="8 9" id="KW-0012">Acyltransferase</keyword>
<reference evidence="11 12" key="1">
    <citation type="submission" date="2016-10" db="EMBL/GenBank/DDBJ databases">
        <authorList>
            <person name="de Groot N.N."/>
        </authorList>
    </citation>
    <scope>NUCLEOTIDE SEQUENCE [LARGE SCALE GENOMIC DNA]</scope>
    <source>
        <strain evidence="11 12">CGMCC 4.5681</strain>
    </source>
</reference>
<name>A0A1G9KNK3_9ACTN</name>
<feature type="transmembrane region" description="Helical" evidence="10">
    <location>
        <begin position="30"/>
        <end position="60"/>
    </location>
</feature>
<dbReference type="GO" id="GO:0016746">
    <property type="term" value="F:acyltransferase activity"/>
    <property type="evidence" value="ECO:0007669"/>
    <property type="project" value="UniProtKB-KW"/>
</dbReference>